<comment type="similarity">
    <text evidence="2">Belongs to the MnmA/TRMU family.</text>
</comment>
<dbReference type="GeneID" id="34517640"/>
<protein>
    <recommendedName>
        <fullName evidence="3">tRNA-5-taurinomethyluridine 2-sulfurtransferase</fullName>
        <ecNumber evidence="3">2.8.1.14</ecNumber>
    </recommendedName>
</protein>
<dbReference type="FunFam" id="2.30.30.280:FF:000001">
    <property type="entry name" value="tRNA-specific 2-thiouridylase MnmA"/>
    <property type="match status" value="1"/>
</dbReference>
<dbReference type="CDD" id="cd01998">
    <property type="entry name" value="MnmA_TRMU-like"/>
    <property type="match status" value="1"/>
</dbReference>
<keyword evidence="4" id="KW-0820">tRNA-binding</keyword>
<dbReference type="Pfam" id="PF03054">
    <property type="entry name" value="tRNA_Me_trans"/>
    <property type="match status" value="1"/>
</dbReference>
<dbReference type="PANTHER" id="PTHR11933:SF5">
    <property type="entry name" value="MITOCHONDRIAL TRNA-SPECIFIC 2-THIOURIDYLASE 1"/>
    <property type="match status" value="1"/>
</dbReference>
<evidence type="ECO:0000256" key="5">
    <source>
        <dbReference type="ARBA" id="ARBA00022679"/>
    </source>
</evidence>
<evidence type="ECO:0000313" key="14">
    <source>
        <dbReference type="EMBL" id="CDK24235.1"/>
    </source>
</evidence>
<evidence type="ECO:0000256" key="10">
    <source>
        <dbReference type="ARBA" id="ARBA00023157"/>
    </source>
</evidence>
<reference evidence="14" key="2">
    <citation type="submission" date="2014-02" db="EMBL/GenBank/DDBJ databases">
        <title>Complete DNA sequence of /Kuraishia capsulata/ illustrates novel genomic features among budding yeasts (/Saccharomycotina/).</title>
        <authorList>
            <person name="Morales L."/>
            <person name="Noel B."/>
            <person name="Porcel B."/>
            <person name="Marcet-Houben M."/>
            <person name="Hullo M-F."/>
            <person name="Sacerdot C."/>
            <person name="Tekaia F."/>
            <person name="Leh-Louis V."/>
            <person name="Despons L."/>
            <person name="Khanna V."/>
            <person name="Aury J-M."/>
            <person name="Barbe V."/>
            <person name="Couloux A."/>
            <person name="Labadie K."/>
            <person name="Pelletier E."/>
            <person name="Souciet J-L."/>
            <person name="Boekhout T."/>
            <person name="Gabaldon T."/>
            <person name="Wincker P."/>
            <person name="Dujon B."/>
        </authorList>
    </citation>
    <scope>NUCLEOTIDE SEQUENCE</scope>
    <source>
        <strain evidence="14">CBS 1993</strain>
    </source>
</reference>
<evidence type="ECO:0000256" key="6">
    <source>
        <dbReference type="ARBA" id="ARBA00022694"/>
    </source>
</evidence>
<dbReference type="EC" id="2.8.1.14" evidence="3"/>
<dbReference type="PANTHER" id="PTHR11933">
    <property type="entry name" value="TRNA 5-METHYLAMINOMETHYL-2-THIOURIDYLATE -METHYLTRANSFERASE"/>
    <property type="match status" value="1"/>
</dbReference>
<keyword evidence="9" id="KW-0694">RNA-binding</keyword>
<dbReference type="EMBL" id="HG793125">
    <property type="protein sequence ID" value="CDK24235.1"/>
    <property type="molecule type" value="Genomic_DNA"/>
</dbReference>
<keyword evidence="8" id="KW-0067">ATP-binding</keyword>
<comment type="function">
    <text evidence="1">Catalyzes the 2-thiolation of uridine at the wobble position (U34) of mitochondrial tRNA(Lys), tRNA(Glu) and tRNA(Gln). Required for the formation of 5-taurinomethyl-2-thiouridine (tm5s2U) of mitochondrial tRNA(Lys), tRNA(Glu), and tRNA(Gln) at the wobble position. ATP is required to activate the C2 atom of the wobble base.</text>
</comment>
<sequence length="406" mass="45475">MRLGHVVRKYLGQPRLVLPKIADVPGYTQPRPAEDDTIVVSMSSGVDSSVTAALYAQRYKNVHGIFMANWTSENDKSCTEGDWREVQHLCKQIGIPCSRVSFEHEYWADVFIPMIDMYRAGLTPNPDVGCNKYVKFGKMVEHLHDSFGDQGKNWWLATGHYARMMQHDESGQLHLMRGTQTEKDQSHYLSTIPHNAMSRLLFPLGHFSKPQVRQMASQMGLISSSKPDSQGLCFVSHTGNNFRDFLDSYIPENPGDIITEDGLVVGKHKGLWHATIGQKSGVSMPQGDPKTKGVWFVSEKRPETNELVIVRGGNNPSLFKNGLVVQDWYWLSPDLGTSLPPLDELTVQFRSLQSPIPLLSLFAKDSELKFLLARPYKGIAPGQTLVLYHGERVLGSGVITSTFDED</sequence>
<dbReference type="InterPro" id="IPR004506">
    <property type="entry name" value="MnmA-like"/>
</dbReference>
<dbReference type="GO" id="GO:0000049">
    <property type="term" value="F:tRNA binding"/>
    <property type="evidence" value="ECO:0007669"/>
    <property type="project" value="UniProtKB-KW"/>
</dbReference>
<keyword evidence="6" id="KW-0819">tRNA processing</keyword>
<gene>
    <name evidence="14" type="ORF">KUCA_T00000195001</name>
</gene>
<dbReference type="InterPro" id="IPR046884">
    <property type="entry name" value="MnmA-like_central"/>
</dbReference>
<organism evidence="14 15">
    <name type="scientific">Kuraishia capsulata CBS 1993</name>
    <dbReference type="NCBI Taxonomy" id="1382522"/>
    <lineage>
        <taxon>Eukaryota</taxon>
        <taxon>Fungi</taxon>
        <taxon>Dikarya</taxon>
        <taxon>Ascomycota</taxon>
        <taxon>Saccharomycotina</taxon>
        <taxon>Pichiomycetes</taxon>
        <taxon>Pichiales</taxon>
        <taxon>Pichiaceae</taxon>
        <taxon>Kuraishia</taxon>
    </lineage>
</organism>
<keyword evidence="15" id="KW-1185">Reference proteome</keyword>
<evidence type="ECO:0000256" key="9">
    <source>
        <dbReference type="ARBA" id="ARBA00022884"/>
    </source>
</evidence>
<dbReference type="RefSeq" id="XP_022456252.1">
    <property type="nucleotide sequence ID" value="XM_022604711.1"/>
</dbReference>
<dbReference type="InterPro" id="IPR014729">
    <property type="entry name" value="Rossmann-like_a/b/a_fold"/>
</dbReference>
<evidence type="ECO:0000259" key="13">
    <source>
        <dbReference type="Pfam" id="PF20259"/>
    </source>
</evidence>
<keyword evidence="7" id="KW-0547">Nucleotide-binding</keyword>
<evidence type="ECO:0000313" key="15">
    <source>
        <dbReference type="Proteomes" id="UP000019384"/>
    </source>
</evidence>
<evidence type="ECO:0000259" key="12">
    <source>
        <dbReference type="Pfam" id="PF20258"/>
    </source>
</evidence>
<dbReference type="Gene3D" id="2.40.30.10">
    <property type="entry name" value="Translation factors"/>
    <property type="match status" value="1"/>
</dbReference>
<dbReference type="AlphaFoldDB" id="W6MQR8"/>
<dbReference type="GO" id="GO:1990799">
    <property type="term" value="P:mitochondrial tRNA wobble position uridine thiolation"/>
    <property type="evidence" value="ECO:0007669"/>
    <property type="project" value="EnsemblFungi"/>
</dbReference>
<dbReference type="STRING" id="1382522.W6MQR8"/>
<evidence type="ECO:0000256" key="8">
    <source>
        <dbReference type="ARBA" id="ARBA00022840"/>
    </source>
</evidence>
<comment type="catalytic activity">
    <reaction evidence="11">
        <text>5-taurinomethyluridine(34) in tRNA + S-sulfanyl-L-cysteinyl-[protein] + AH2 + ATP = 5-taurinomethyl-2-thiouridine(34) in tRNA + L-cysteinyl-[protein] + A + AMP + diphosphate + H(+)</text>
        <dbReference type="Rhea" id="RHEA:47040"/>
        <dbReference type="Rhea" id="RHEA-COMP:10131"/>
        <dbReference type="Rhea" id="RHEA-COMP:11726"/>
        <dbReference type="Rhea" id="RHEA-COMP:11732"/>
        <dbReference type="Rhea" id="RHEA-COMP:11733"/>
        <dbReference type="ChEBI" id="CHEBI:13193"/>
        <dbReference type="ChEBI" id="CHEBI:15378"/>
        <dbReference type="ChEBI" id="CHEBI:17499"/>
        <dbReference type="ChEBI" id="CHEBI:29950"/>
        <dbReference type="ChEBI" id="CHEBI:30616"/>
        <dbReference type="ChEBI" id="CHEBI:33019"/>
        <dbReference type="ChEBI" id="CHEBI:61963"/>
        <dbReference type="ChEBI" id="CHEBI:87171"/>
        <dbReference type="ChEBI" id="CHEBI:87172"/>
        <dbReference type="ChEBI" id="CHEBI:456215"/>
        <dbReference type="EC" id="2.8.1.14"/>
    </reaction>
</comment>
<dbReference type="InterPro" id="IPR046885">
    <property type="entry name" value="MnmA-like_C"/>
</dbReference>
<evidence type="ECO:0000256" key="2">
    <source>
        <dbReference type="ARBA" id="ARBA00006191"/>
    </source>
</evidence>
<dbReference type="Pfam" id="PF20258">
    <property type="entry name" value="tRNA_Me_trans_C"/>
    <property type="match status" value="1"/>
</dbReference>
<dbReference type="Pfam" id="PF20259">
    <property type="entry name" value="tRNA_Me_trans_M"/>
    <property type="match status" value="1"/>
</dbReference>
<dbReference type="SUPFAM" id="SSF52402">
    <property type="entry name" value="Adenine nucleotide alpha hydrolases-like"/>
    <property type="match status" value="1"/>
</dbReference>
<evidence type="ECO:0000256" key="4">
    <source>
        <dbReference type="ARBA" id="ARBA00022555"/>
    </source>
</evidence>
<dbReference type="NCBIfam" id="TIGR00420">
    <property type="entry name" value="trmU"/>
    <property type="match status" value="1"/>
</dbReference>
<dbReference type="OrthoDB" id="3685at2759"/>
<dbReference type="FunFam" id="3.40.50.620:FF:000115">
    <property type="entry name" value="tRNA-specific 2-thiouridylase MnmA"/>
    <property type="match status" value="1"/>
</dbReference>
<dbReference type="GO" id="GO:0005524">
    <property type="term" value="F:ATP binding"/>
    <property type="evidence" value="ECO:0007669"/>
    <property type="project" value="UniProtKB-KW"/>
</dbReference>
<dbReference type="Proteomes" id="UP000019384">
    <property type="component" value="Unassembled WGS sequence"/>
</dbReference>
<name>W6MQR8_9ASCO</name>
<feature type="domain" description="tRNA-specific 2-thiouridylase MnmA-like C-terminal" evidence="12">
    <location>
        <begin position="322"/>
        <end position="399"/>
    </location>
</feature>
<evidence type="ECO:0000256" key="1">
    <source>
        <dbReference type="ARBA" id="ARBA00003986"/>
    </source>
</evidence>
<dbReference type="GO" id="GO:0103016">
    <property type="term" value="F:tRNA-uridine 2-sulfurtransferase activity"/>
    <property type="evidence" value="ECO:0007669"/>
    <property type="project" value="EnsemblFungi"/>
</dbReference>
<reference evidence="14" key="1">
    <citation type="submission" date="2013-12" db="EMBL/GenBank/DDBJ databases">
        <authorList>
            <person name="Genoscope - CEA"/>
        </authorList>
    </citation>
    <scope>NUCLEOTIDE SEQUENCE</scope>
    <source>
        <strain evidence="14">CBS 1993</strain>
    </source>
</reference>
<dbReference type="InterPro" id="IPR023382">
    <property type="entry name" value="MnmA-like_central_sf"/>
</dbReference>
<evidence type="ECO:0000256" key="7">
    <source>
        <dbReference type="ARBA" id="ARBA00022741"/>
    </source>
</evidence>
<feature type="domain" description="tRNA-specific 2-thiouridylase MnmA-like central" evidence="13">
    <location>
        <begin position="243"/>
        <end position="311"/>
    </location>
</feature>
<dbReference type="Gene3D" id="2.30.30.280">
    <property type="entry name" value="Adenine nucleotide alpha hydrolases-like domains"/>
    <property type="match status" value="1"/>
</dbReference>
<evidence type="ECO:0000256" key="3">
    <source>
        <dbReference type="ARBA" id="ARBA00011953"/>
    </source>
</evidence>
<accession>W6MQR8</accession>
<evidence type="ECO:0000256" key="11">
    <source>
        <dbReference type="ARBA" id="ARBA00049564"/>
    </source>
</evidence>
<keyword evidence="10" id="KW-1015">Disulfide bond</keyword>
<keyword evidence="5" id="KW-0808">Transferase</keyword>
<dbReference type="GO" id="GO:0005739">
    <property type="term" value="C:mitochondrion"/>
    <property type="evidence" value="ECO:0007669"/>
    <property type="project" value="EnsemblFungi"/>
</dbReference>
<proteinExistence type="inferred from homology"/>
<dbReference type="HOGENOM" id="CLU_035188_1_2_1"/>
<dbReference type="NCBIfam" id="NF001138">
    <property type="entry name" value="PRK00143.1"/>
    <property type="match status" value="1"/>
</dbReference>
<dbReference type="Gene3D" id="3.40.50.620">
    <property type="entry name" value="HUPs"/>
    <property type="match status" value="1"/>
</dbReference>